<proteinExistence type="predicted"/>
<gene>
    <name evidence="1" type="ORF">YBY_02350</name>
</gene>
<dbReference type="AlphaFoldDB" id="A0A455W620"/>
<dbReference type="EMBL" id="AP019537">
    <property type="protein sequence ID" value="BBJ02387.1"/>
    <property type="molecule type" value="Genomic_DNA"/>
</dbReference>
<name>A0A455W620_MARNT</name>
<organism evidence="1">
    <name type="scientific">Marinobacter nauticus</name>
    <name type="common">Marinobacter hydrocarbonoclasticus</name>
    <name type="synonym">Marinobacter aquaeolei</name>
    <dbReference type="NCBI Taxonomy" id="2743"/>
    <lineage>
        <taxon>Bacteria</taxon>
        <taxon>Pseudomonadati</taxon>
        <taxon>Pseudomonadota</taxon>
        <taxon>Gammaproteobacteria</taxon>
        <taxon>Pseudomonadales</taxon>
        <taxon>Marinobacteraceae</taxon>
        <taxon>Marinobacter</taxon>
    </lineage>
</organism>
<protein>
    <submittedName>
        <fullName evidence="1">Uncharacterized protein</fullName>
    </submittedName>
</protein>
<evidence type="ECO:0000313" key="1">
    <source>
        <dbReference type="EMBL" id="BBJ02387.1"/>
    </source>
</evidence>
<sequence length="62" mass="6989">MQVAILRVKVSTDWSLLSGGHAIFWCSLEYSPALEKTLQNSKSETGSQANTQWWYGRKVTQA</sequence>
<reference evidence="1" key="1">
    <citation type="submission" date="2019-03" db="EMBL/GenBank/DDBJ databases">
        <title>Whole genome analysis of nitrate-reducing bacteria Marinobacter hydrocarbonoclasticus YB03.</title>
        <authorList>
            <person name="Azam A.H."/>
            <person name="Yuk S.R."/>
            <person name="Kamarisima K."/>
            <person name="Miyanaga K."/>
            <person name="Tanji Y."/>
        </authorList>
    </citation>
    <scope>NUCLEOTIDE SEQUENCE</scope>
    <source>
        <strain evidence="1">YB03</strain>
    </source>
</reference>
<accession>A0A455W620</accession>